<comment type="caution">
    <text evidence="1">The sequence shown here is derived from an EMBL/GenBank/DDBJ whole genome shotgun (WGS) entry which is preliminary data.</text>
</comment>
<sequence>MPITYFIYIKRIILDEGVAKLKNRIDLLEIHMEDKINVD</sequence>
<protein>
    <submittedName>
        <fullName evidence="1">1753_t:CDS:1</fullName>
    </submittedName>
</protein>
<gene>
    <name evidence="1" type="ORF">DERYTH_LOCUS2737</name>
</gene>
<dbReference type="EMBL" id="CAJVPY010000900">
    <property type="protein sequence ID" value="CAG8497719.1"/>
    <property type="molecule type" value="Genomic_DNA"/>
</dbReference>
<name>A0A9N8ZJ96_9GLOM</name>
<evidence type="ECO:0000313" key="2">
    <source>
        <dbReference type="Proteomes" id="UP000789405"/>
    </source>
</evidence>
<keyword evidence="2" id="KW-1185">Reference proteome</keyword>
<dbReference type="Proteomes" id="UP000789405">
    <property type="component" value="Unassembled WGS sequence"/>
</dbReference>
<accession>A0A9N8ZJ96</accession>
<evidence type="ECO:0000313" key="1">
    <source>
        <dbReference type="EMBL" id="CAG8497719.1"/>
    </source>
</evidence>
<reference evidence="1" key="1">
    <citation type="submission" date="2021-06" db="EMBL/GenBank/DDBJ databases">
        <authorList>
            <person name="Kallberg Y."/>
            <person name="Tangrot J."/>
            <person name="Rosling A."/>
        </authorList>
    </citation>
    <scope>NUCLEOTIDE SEQUENCE</scope>
    <source>
        <strain evidence="1">MA453B</strain>
    </source>
</reference>
<organism evidence="1 2">
    <name type="scientific">Dentiscutata erythropus</name>
    <dbReference type="NCBI Taxonomy" id="1348616"/>
    <lineage>
        <taxon>Eukaryota</taxon>
        <taxon>Fungi</taxon>
        <taxon>Fungi incertae sedis</taxon>
        <taxon>Mucoromycota</taxon>
        <taxon>Glomeromycotina</taxon>
        <taxon>Glomeromycetes</taxon>
        <taxon>Diversisporales</taxon>
        <taxon>Gigasporaceae</taxon>
        <taxon>Dentiscutata</taxon>
    </lineage>
</organism>
<dbReference type="AlphaFoldDB" id="A0A9N8ZJ96"/>
<proteinExistence type="predicted"/>